<keyword evidence="8" id="KW-1185">Reference proteome</keyword>
<evidence type="ECO:0000256" key="2">
    <source>
        <dbReference type="ARBA" id="ARBA00023136"/>
    </source>
</evidence>
<comment type="subcellular location">
    <subcellularLocation>
        <location evidence="1">Cell outer membrane</location>
    </subcellularLocation>
</comment>
<keyword evidence="7" id="KW-0675">Receptor</keyword>
<feature type="domain" description="TonB-dependent receptor plug" evidence="5">
    <location>
        <begin position="124"/>
        <end position="222"/>
    </location>
</feature>
<dbReference type="Gene3D" id="2.40.170.20">
    <property type="entry name" value="TonB-dependent receptor, beta-barrel domain"/>
    <property type="match status" value="1"/>
</dbReference>
<dbReference type="GO" id="GO:0009279">
    <property type="term" value="C:cell outer membrane"/>
    <property type="evidence" value="ECO:0007669"/>
    <property type="project" value="UniProtKB-SubCell"/>
</dbReference>
<evidence type="ECO:0000313" key="7">
    <source>
        <dbReference type="EMBL" id="MUV12711.1"/>
    </source>
</evidence>
<sequence length="998" mass="109653">MASRQFAKGFKRSALTVALGLCFAGAVQAQSSVGSINGEAASGSTVTIQNIDTGITRELTVGGDGRFTFAQLSPGRYKVTSGGQTRDVQVKVGTGSSVTFGTQEFGAVEVVGAASFNPIDVSSVESTTVFTAEQIDQLPVARDVTNVALLAPGTVKGDTGLGNLASFGGASVAENGYYINGFDVTNIRNFVSFADLPFDAIGEQQVKTGGYGAEYGRSLGGVISIVTKRGTNEWKAGAAVYWAPEWGQESGKDVITRDPASTPGTPFQYRSDDSSDILQYNVYGGGPLIKDKLFFFGLVQGQDRTYDFYNATTSEHREYDDPSGLIKIDWNLTDNHVFELTGIWNEETRNTTFYQNPDGQRYTGEHGLFSTNSTLENGGEVWIGKYTGYLTDTFTVAAQYGYLRNINNFQSELPGADCPAIYDSRDADLTLNPIGCWNEAQFTVRDLAFGGEPNEDFRRAWRVDAEWQLGNHKLRFGIDSEKYTSTAAGTSYSGGEYFRYFRSIDIFGEDFGDVVRRRTSFTQSGSYEVINQAAYLEDSWQIGNVLLYGGIRGETFENKNAEGTTFIESDTLWAPRVGFSWDVNGDSTFKVFGNAGRYFIPVASNTNIRGSGYEYSDETWYLLDGVNADGTPQIGEVIIPTGVNGSFTPPDPRTVAATNLDPMYQDEYILGMQMQLNTNWSIGMRGIHRDVKAGMDDSCSHNGFNQWAADNGFVADFATDGIGIDMPGCYIINPGKDVTIALDPTNSGTLQEYTVAASYLGLPEYQRTYQAVEFFWERAKSDNWYLQGSYTYAKSKGNVEGYVNSTLEQDDAGATQDFDFAAFQEGSYGYLPNDRRHTVKLFGAYDINDEWQVSANMLIQSGRPVSCNGFIPVGALGIGEPDAGTIALYSGSSFYCIDPNGFYQDPDTGVRYTLTNRGDLGRTPWVKTFDLGVSYNPSWLEGLTLQMKVFNVLNSSTATEFNESSQASRAQSFRDPDFLNDVNYQDPRYLRFTARYDF</sequence>
<dbReference type="SUPFAM" id="SSF56935">
    <property type="entry name" value="Porins"/>
    <property type="match status" value="1"/>
</dbReference>
<evidence type="ECO:0000259" key="6">
    <source>
        <dbReference type="Pfam" id="PF25183"/>
    </source>
</evidence>
<feature type="domain" description="TonB-dependent transporter Oar-like beta-barrel" evidence="6">
    <location>
        <begin position="310"/>
        <end position="546"/>
    </location>
</feature>
<feature type="domain" description="TonB-dependent transporter Oar-like beta-barrel" evidence="6">
    <location>
        <begin position="563"/>
        <end position="958"/>
    </location>
</feature>
<dbReference type="AlphaFoldDB" id="A0A7C9HPQ3"/>
<reference evidence="7 8" key="1">
    <citation type="submission" date="2019-12" db="EMBL/GenBank/DDBJ databases">
        <authorList>
            <person name="Xu J."/>
        </authorList>
    </citation>
    <scope>NUCLEOTIDE SEQUENCE [LARGE SCALE GENOMIC DNA]</scope>
    <source>
        <strain evidence="7 8">HX-5-24</strain>
    </source>
</reference>
<feature type="signal peptide" evidence="4">
    <location>
        <begin position="1"/>
        <end position="29"/>
    </location>
</feature>
<evidence type="ECO:0000313" key="8">
    <source>
        <dbReference type="Proteomes" id="UP000479692"/>
    </source>
</evidence>
<dbReference type="Proteomes" id="UP000479692">
    <property type="component" value="Unassembled WGS sequence"/>
</dbReference>
<dbReference type="Pfam" id="PF07715">
    <property type="entry name" value="Plug"/>
    <property type="match status" value="1"/>
</dbReference>
<protein>
    <submittedName>
        <fullName evidence="7">TonB-dependent receptor plug domain-containing protein</fullName>
    </submittedName>
</protein>
<organism evidence="7 8">
    <name type="scientific">Noviluteimonas gilva</name>
    <dbReference type="NCBI Taxonomy" id="2682097"/>
    <lineage>
        <taxon>Bacteria</taxon>
        <taxon>Pseudomonadati</taxon>
        <taxon>Pseudomonadota</taxon>
        <taxon>Gammaproteobacteria</taxon>
        <taxon>Lysobacterales</taxon>
        <taxon>Lysobacteraceae</taxon>
        <taxon>Noviluteimonas</taxon>
    </lineage>
</organism>
<keyword evidence="4" id="KW-0732">Signal</keyword>
<proteinExistence type="predicted"/>
<gene>
    <name evidence="7" type="ORF">GN331_00630</name>
</gene>
<evidence type="ECO:0000256" key="3">
    <source>
        <dbReference type="ARBA" id="ARBA00023237"/>
    </source>
</evidence>
<name>A0A7C9HPQ3_9GAMM</name>
<evidence type="ECO:0000256" key="4">
    <source>
        <dbReference type="SAM" id="SignalP"/>
    </source>
</evidence>
<comment type="caution">
    <text evidence="7">The sequence shown here is derived from an EMBL/GenBank/DDBJ whole genome shotgun (WGS) entry which is preliminary data.</text>
</comment>
<accession>A0A7C9HPQ3</accession>
<feature type="chain" id="PRO_5028868302" evidence="4">
    <location>
        <begin position="30"/>
        <end position="998"/>
    </location>
</feature>
<dbReference type="EMBL" id="WOXT01000001">
    <property type="protein sequence ID" value="MUV12711.1"/>
    <property type="molecule type" value="Genomic_DNA"/>
</dbReference>
<evidence type="ECO:0000256" key="1">
    <source>
        <dbReference type="ARBA" id="ARBA00004442"/>
    </source>
</evidence>
<dbReference type="InterPro" id="IPR057601">
    <property type="entry name" value="Oar-like_b-barrel"/>
</dbReference>
<keyword evidence="2" id="KW-0472">Membrane</keyword>
<dbReference type="RefSeq" id="WP_156639472.1">
    <property type="nucleotide sequence ID" value="NZ_WOXT01000001.1"/>
</dbReference>
<dbReference type="InterPro" id="IPR036942">
    <property type="entry name" value="Beta-barrel_TonB_sf"/>
</dbReference>
<dbReference type="Gene3D" id="2.170.130.10">
    <property type="entry name" value="TonB-dependent receptor, plug domain"/>
    <property type="match status" value="1"/>
</dbReference>
<dbReference type="Pfam" id="PF25183">
    <property type="entry name" value="OMP_b-brl_4"/>
    <property type="match status" value="2"/>
</dbReference>
<evidence type="ECO:0000259" key="5">
    <source>
        <dbReference type="Pfam" id="PF07715"/>
    </source>
</evidence>
<dbReference type="InterPro" id="IPR037066">
    <property type="entry name" value="Plug_dom_sf"/>
</dbReference>
<dbReference type="SUPFAM" id="SSF49478">
    <property type="entry name" value="Cna protein B-type domain"/>
    <property type="match status" value="1"/>
</dbReference>
<keyword evidence="3" id="KW-0998">Cell outer membrane</keyword>
<dbReference type="InterPro" id="IPR012910">
    <property type="entry name" value="Plug_dom"/>
</dbReference>